<protein>
    <recommendedName>
        <fullName evidence="4 10">Glutamyl-tRNA(Gln) amidotransferase subunit A</fullName>
        <shortName evidence="10">Glu-ADT subunit A</shortName>
        <ecNumber evidence="3 10">6.3.5.7</ecNumber>
    </recommendedName>
</protein>
<dbReference type="PANTHER" id="PTHR11895:SF151">
    <property type="entry name" value="GLUTAMYL-TRNA(GLN) AMIDOTRANSFERASE SUBUNIT A"/>
    <property type="match status" value="1"/>
</dbReference>
<dbReference type="EC" id="6.3.5.7" evidence="3 10"/>
<keyword evidence="11" id="KW-0175">Coiled coil</keyword>
<accession>A0ABW5JJ28</accession>
<evidence type="ECO:0000313" key="13">
    <source>
        <dbReference type="EMBL" id="MFD2532096.1"/>
    </source>
</evidence>
<gene>
    <name evidence="10" type="primary">gatA</name>
    <name evidence="13" type="ORF">ACFSVN_06535</name>
</gene>
<feature type="active site" description="Charge relay system" evidence="10">
    <location>
        <position position="148"/>
    </location>
</feature>
<organism evidence="13 14">
    <name type="scientific">Gracilimonas halophila</name>
    <dbReference type="NCBI Taxonomy" id="1834464"/>
    <lineage>
        <taxon>Bacteria</taxon>
        <taxon>Pseudomonadati</taxon>
        <taxon>Balneolota</taxon>
        <taxon>Balneolia</taxon>
        <taxon>Balneolales</taxon>
        <taxon>Balneolaceae</taxon>
        <taxon>Gracilimonas</taxon>
    </lineage>
</organism>
<comment type="catalytic activity">
    <reaction evidence="9 10">
        <text>L-glutamyl-tRNA(Gln) + L-glutamine + ATP + H2O = L-glutaminyl-tRNA(Gln) + L-glutamate + ADP + phosphate + H(+)</text>
        <dbReference type="Rhea" id="RHEA:17521"/>
        <dbReference type="Rhea" id="RHEA-COMP:9681"/>
        <dbReference type="Rhea" id="RHEA-COMP:9684"/>
        <dbReference type="ChEBI" id="CHEBI:15377"/>
        <dbReference type="ChEBI" id="CHEBI:15378"/>
        <dbReference type="ChEBI" id="CHEBI:29985"/>
        <dbReference type="ChEBI" id="CHEBI:30616"/>
        <dbReference type="ChEBI" id="CHEBI:43474"/>
        <dbReference type="ChEBI" id="CHEBI:58359"/>
        <dbReference type="ChEBI" id="CHEBI:78520"/>
        <dbReference type="ChEBI" id="CHEBI:78521"/>
        <dbReference type="ChEBI" id="CHEBI:456216"/>
        <dbReference type="EC" id="6.3.5.7"/>
    </reaction>
</comment>
<dbReference type="InterPro" id="IPR023631">
    <property type="entry name" value="Amidase_dom"/>
</dbReference>
<feature type="coiled-coil region" evidence="11">
    <location>
        <begin position="326"/>
        <end position="353"/>
    </location>
</feature>
<dbReference type="Proteomes" id="UP001597460">
    <property type="component" value="Unassembled WGS sequence"/>
</dbReference>
<comment type="function">
    <text evidence="10">Allows the formation of correctly charged Gln-tRNA(Gln) through the transamidation of misacylated Glu-tRNA(Gln) in organisms which lack glutaminyl-tRNA synthetase. The reaction takes place in the presence of glutamine and ATP through an activated gamma-phospho-Glu-tRNA(Gln).</text>
</comment>
<dbReference type="EMBL" id="JBHULI010000024">
    <property type="protein sequence ID" value="MFD2532096.1"/>
    <property type="molecule type" value="Genomic_DNA"/>
</dbReference>
<evidence type="ECO:0000256" key="8">
    <source>
        <dbReference type="ARBA" id="ARBA00022917"/>
    </source>
</evidence>
<keyword evidence="5 10" id="KW-0436">Ligase</keyword>
<keyword evidence="6 10" id="KW-0547">Nucleotide-binding</keyword>
<evidence type="ECO:0000256" key="3">
    <source>
        <dbReference type="ARBA" id="ARBA00012739"/>
    </source>
</evidence>
<keyword evidence="8 10" id="KW-0648">Protein biosynthesis</keyword>
<evidence type="ECO:0000256" key="5">
    <source>
        <dbReference type="ARBA" id="ARBA00022598"/>
    </source>
</evidence>
<proteinExistence type="inferred from homology"/>
<dbReference type="InterPro" id="IPR000120">
    <property type="entry name" value="Amidase"/>
</dbReference>
<dbReference type="PANTHER" id="PTHR11895">
    <property type="entry name" value="TRANSAMIDASE"/>
    <property type="match status" value="1"/>
</dbReference>
<evidence type="ECO:0000259" key="12">
    <source>
        <dbReference type="Pfam" id="PF01425"/>
    </source>
</evidence>
<name>A0ABW5JJ28_9BACT</name>
<dbReference type="SUPFAM" id="SSF75304">
    <property type="entry name" value="Amidase signature (AS) enzymes"/>
    <property type="match status" value="1"/>
</dbReference>
<comment type="subunit">
    <text evidence="2 10">Heterotrimer of A, B and C subunits.</text>
</comment>
<feature type="domain" description="Amidase" evidence="12">
    <location>
        <begin position="19"/>
        <end position="497"/>
    </location>
</feature>
<feature type="active site" description="Charge relay system" evidence="10">
    <location>
        <position position="73"/>
    </location>
</feature>
<dbReference type="InterPro" id="IPR020556">
    <property type="entry name" value="Amidase_CS"/>
</dbReference>
<evidence type="ECO:0000256" key="6">
    <source>
        <dbReference type="ARBA" id="ARBA00022741"/>
    </source>
</evidence>
<evidence type="ECO:0000256" key="10">
    <source>
        <dbReference type="HAMAP-Rule" id="MF_00120"/>
    </source>
</evidence>
<evidence type="ECO:0000313" key="14">
    <source>
        <dbReference type="Proteomes" id="UP001597460"/>
    </source>
</evidence>
<dbReference type="Gene3D" id="3.90.1300.10">
    <property type="entry name" value="Amidase signature (AS) domain"/>
    <property type="match status" value="1"/>
</dbReference>
<evidence type="ECO:0000256" key="4">
    <source>
        <dbReference type="ARBA" id="ARBA00014428"/>
    </source>
</evidence>
<evidence type="ECO:0000256" key="9">
    <source>
        <dbReference type="ARBA" id="ARBA00047407"/>
    </source>
</evidence>
<keyword evidence="14" id="KW-1185">Reference proteome</keyword>
<comment type="caution">
    <text evidence="13">The sequence shown here is derived from an EMBL/GenBank/DDBJ whole genome shotgun (WGS) entry which is preliminary data.</text>
</comment>
<feature type="active site" description="Acyl-ester intermediate" evidence="10">
    <location>
        <position position="172"/>
    </location>
</feature>
<dbReference type="Pfam" id="PF01425">
    <property type="entry name" value="Amidase"/>
    <property type="match status" value="1"/>
</dbReference>
<evidence type="ECO:0000256" key="1">
    <source>
        <dbReference type="ARBA" id="ARBA00008069"/>
    </source>
</evidence>
<reference evidence="14" key="1">
    <citation type="journal article" date="2019" name="Int. J. Syst. Evol. Microbiol.">
        <title>The Global Catalogue of Microorganisms (GCM) 10K type strain sequencing project: providing services to taxonomists for standard genome sequencing and annotation.</title>
        <authorList>
            <consortium name="The Broad Institute Genomics Platform"/>
            <consortium name="The Broad Institute Genome Sequencing Center for Infectious Disease"/>
            <person name="Wu L."/>
            <person name="Ma J."/>
        </authorList>
    </citation>
    <scope>NUCLEOTIDE SEQUENCE [LARGE SCALE GENOMIC DNA]</scope>
    <source>
        <strain evidence="14">KCTC 52042</strain>
    </source>
</reference>
<dbReference type="InterPro" id="IPR036928">
    <property type="entry name" value="AS_sf"/>
</dbReference>
<sequence>MTISETREKVLSGETKLRDIVEHYIRQIEDQNPKVNAYVDTDFDAARTRAEEVQKKIDNGTSGKLAGVVMGIKDVISERGKKLTCASKMLESFESVYDATVIERLKNEDAILIGRLNMDEFAMGSANEYSNFGPVKNPHDPTKVPGGSSGGSAAAVAADMAMVTLGSDTGGSIRQPASYCGVVGLKPTYGRVSRYGLVAFASSFDCIGPLAHSVEDAARVLEVIAGFDEMDNTSSQIEKEDYVYAAQNPRKNIKIGVPDEFFGEGLDEEIKTGVNKVLEDLEADGAELVPVKLPHTKYGIATYYVLATAEASSNLARYDGIRYGHRADKDEMLDELKKEEKALKEQFEIAEGDAKVEIQEKLAKLDTPLIRLYKKSRTEGFGDEVKRRIMLGTYVLSAGYYDAYYGKAQKVRRLIQDDYKEAFKNVDVIVSPTAPTTAFELGSKQDDPIQMYLNDVYTISANLAGICGISVPVGTHSNGLPYGIQFVADSFQETKILNAGRLVELKLS</sequence>
<comment type="similarity">
    <text evidence="1 10">Belongs to the amidase family. GatA subfamily.</text>
</comment>
<keyword evidence="7 10" id="KW-0067">ATP-binding</keyword>
<dbReference type="PROSITE" id="PS00571">
    <property type="entry name" value="AMIDASES"/>
    <property type="match status" value="1"/>
</dbReference>
<evidence type="ECO:0000256" key="2">
    <source>
        <dbReference type="ARBA" id="ARBA00011123"/>
    </source>
</evidence>
<dbReference type="InterPro" id="IPR004412">
    <property type="entry name" value="GatA"/>
</dbReference>
<evidence type="ECO:0000256" key="11">
    <source>
        <dbReference type="SAM" id="Coils"/>
    </source>
</evidence>
<dbReference type="HAMAP" id="MF_00120">
    <property type="entry name" value="GatA"/>
    <property type="match status" value="1"/>
</dbReference>
<evidence type="ECO:0000256" key="7">
    <source>
        <dbReference type="ARBA" id="ARBA00022840"/>
    </source>
</evidence>
<dbReference type="RefSeq" id="WP_390300234.1">
    <property type="nucleotide sequence ID" value="NZ_JBHULI010000024.1"/>
</dbReference>